<evidence type="ECO:0000313" key="5">
    <source>
        <dbReference type="EMBL" id="ETO20751.1"/>
    </source>
</evidence>
<keyword evidence="2" id="KW-0677">Repeat</keyword>
<dbReference type="InterPro" id="IPR015943">
    <property type="entry name" value="WD40/YVTN_repeat-like_dom_sf"/>
</dbReference>
<keyword evidence="4" id="KW-0472">Membrane</keyword>
<sequence>MGKHISKILSSTQQREINLSTEEEIKVIIKYWARILNIKLGWIQDFDRLVVKYVSSFVFLFNVKYLFATFFMFEMFRSSSKLIKTFTKHIDIVWSIDSTTFDNYQFICSGSDDSTVCVWNVMTNDQSQSFNEHSNNVFCVKFSQYYYQNHRRRVICSSSADTTIRFWDFKHNQQFQIFNEHTGWVCGIEFSSFNGGRYLCSGSFDRTVRLWDVETSKSLHIFNGHENGVWCVDFSPLQNNNNDKKNNKSNSIGLIGGNGYTICSGSHDNTIRVWDIETAKQIIVFEGHKDWIKSVKYGSNELGTNGGANTILSGSADKSICLWDIRSAQQIQVFKGHTDCIWPVEYSPFVIDNIDVGGSSNVICSASDDDTIRFWDIRSNNNELYVIKGNDKRNVGIRSLKFLSLKNNAAYLCYGSIRGPVYVWGKSSS</sequence>
<protein>
    <submittedName>
        <fullName evidence="5">WD-40 repeat protein</fullName>
    </submittedName>
</protein>
<dbReference type="Pfam" id="PF00400">
    <property type="entry name" value="WD40"/>
    <property type="match status" value="6"/>
</dbReference>
<dbReference type="EMBL" id="ASPP01012290">
    <property type="protein sequence ID" value="ETO20751.1"/>
    <property type="molecule type" value="Genomic_DNA"/>
</dbReference>
<dbReference type="PROSITE" id="PS50082">
    <property type="entry name" value="WD_REPEATS_2"/>
    <property type="match status" value="5"/>
</dbReference>
<dbReference type="PROSITE" id="PS50294">
    <property type="entry name" value="WD_REPEATS_REGION"/>
    <property type="match status" value="2"/>
</dbReference>
<dbReference type="SUPFAM" id="SSF50978">
    <property type="entry name" value="WD40 repeat-like"/>
    <property type="match status" value="1"/>
</dbReference>
<dbReference type="AlphaFoldDB" id="X6N3X6"/>
<evidence type="ECO:0000256" key="4">
    <source>
        <dbReference type="SAM" id="Phobius"/>
    </source>
</evidence>
<keyword evidence="1 3" id="KW-0853">WD repeat</keyword>
<dbReference type="PANTHER" id="PTHR19879">
    <property type="entry name" value="TRANSCRIPTION INITIATION FACTOR TFIID"/>
    <property type="match status" value="1"/>
</dbReference>
<gene>
    <name evidence="5" type="ORF">RFI_16466</name>
</gene>
<name>X6N3X6_RETFI</name>
<reference evidence="5 6" key="1">
    <citation type="journal article" date="2013" name="Curr. Biol.">
        <title>The Genome of the Foraminiferan Reticulomyxa filosa.</title>
        <authorList>
            <person name="Glockner G."/>
            <person name="Hulsmann N."/>
            <person name="Schleicher M."/>
            <person name="Noegel A.A."/>
            <person name="Eichinger L."/>
            <person name="Gallinger C."/>
            <person name="Pawlowski J."/>
            <person name="Sierra R."/>
            <person name="Euteneuer U."/>
            <person name="Pillet L."/>
            <person name="Moustafa A."/>
            <person name="Platzer M."/>
            <person name="Groth M."/>
            <person name="Szafranski K."/>
            <person name="Schliwa M."/>
        </authorList>
    </citation>
    <scope>NUCLEOTIDE SEQUENCE [LARGE SCALE GENOMIC DNA]</scope>
</reference>
<dbReference type="PANTHER" id="PTHR19879:SF9">
    <property type="entry name" value="TRANSCRIPTION INITIATION FACTOR TFIID SUBUNIT 5"/>
    <property type="match status" value="1"/>
</dbReference>
<feature type="repeat" description="WD" evidence="3">
    <location>
        <begin position="258"/>
        <end position="284"/>
    </location>
</feature>
<dbReference type="InterPro" id="IPR036322">
    <property type="entry name" value="WD40_repeat_dom_sf"/>
</dbReference>
<accession>X6N3X6</accession>
<comment type="caution">
    <text evidence="5">The sequence shown here is derived from an EMBL/GenBank/DDBJ whole genome shotgun (WGS) entry which is preliminary data.</text>
</comment>
<dbReference type="Proteomes" id="UP000023152">
    <property type="component" value="Unassembled WGS sequence"/>
</dbReference>
<feature type="transmembrane region" description="Helical" evidence="4">
    <location>
        <begin position="53"/>
        <end position="73"/>
    </location>
</feature>
<feature type="repeat" description="WD" evidence="3">
    <location>
        <begin position="285"/>
        <end position="333"/>
    </location>
</feature>
<dbReference type="SMART" id="SM00320">
    <property type="entry name" value="WD40"/>
    <property type="match status" value="6"/>
</dbReference>
<dbReference type="CDD" id="cd00200">
    <property type="entry name" value="WD40"/>
    <property type="match status" value="1"/>
</dbReference>
<keyword evidence="4" id="KW-0812">Transmembrane</keyword>
<feature type="repeat" description="WD" evidence="3">
    <location>
        <begin position="130"/>
        <end position="177"/>
    </location>
</feature>
<dbReference type="Gene3D" id="2.130.10.10">
    <property type="entry name" value="YVTN repeat-like/Quinoprotein amine dehydrogenase"/>
    <property type="match status" value="2"/>
</dbReference>
<dbReference type="PROSITE" id="PS00678">
    <property type="entry name" value="WD_REPEATS_1"/>
    <property type="match status" value="5"/>
</dbReference>
<feature type="repeat" description="WD" evidence="3">
    <location>
        <begin position="351"/>
        <end position="385"/>
    </location>
</feature>
<evidence type="ECO:0000256" key="3">
    <source>
        <dbReference type="PROSITE-ProRule" id="PRU00221"/>
    </source>
</evidence>
<keyword evidence="6" id="KW-1185">Reference proteome</keyword>
<evidence type="ECO:0000256" key="2">
    <source>
        <dbReference type="ARBA" id="ARBA00022737"/>
    </source>
</evidence>
<keyword evidence="4" id="KW-1133">Transmembrane helix</keyword>
<evidence type="ECO:0000256" key="1">
    <source>
        <dbReference type="ARBA" id="ARBA00022574"/>
    </source>
</evidence>
<dbReference type="InterPro" id="IPR020472">
    <property type="entry name" value="WD40_PAC1"/>
</dbReference>
<dbReference type="InterPro" id="IPR001680">
    <property type="entry name" value="WD40_rpt"/>
</dbReference>
<dbReference type="PRINTS" id="PR00320">
    <property type="entry name" value="GPROTEINBRPT"/>
</dbReference>
<proteinExistence type="predicted"/>
<organism evidence="5 6">
    <name type="scientific">Reticulomyxa filosa</name>
    <dbReference type="NCBI Taxonomy" id="46433"/>
    <lineage>
        <taxon>Eukaryota</taxon>
        <taxon>Sar</taxon>
        <taxon>Rhizaria</taxon>
        <taxon>Retaria</taxon>
        <taxon>Foraminifera</taxon>
        <taxon>Monothalamids</taxon>
        <taxon>Reticulomyxidae</taxon>
        <taxon>Reticulomyxa</taxon>
    </lineage>
</organism>
<dbReference type="InterPro" id="IPR019775">
    <property type="entry name" value="WD40_repeat_CS"/>
</dbReference>
<feature type="repeat" description="WD" evidence="3">
    <location>
        <begin position="178"/>
        <end position="221"/>
    </location>
</feature>
<dbReference type="OrthoDB" id="10248252at2759"/>
<evidence type="ECO:0000313" key="6">
    <source>
        <dbReference type="Proteomes" id="UP000023152"/>
    </source>
</evidence>